<feature type="domain" description="DUF7168" evidence="3">
    <location>
        <begin position="611"/>
        <end position="713"/>
    </location>
</feature>
<sequence length="796" mass="87660">MTDDRRDGPAAEAFRRARSQWLEGRIRELAAVLETTAPRLYRLLPADLGDPRTAAAVTLARIAADEARAQPVAESVGWLERLIPGGYRHDLAADVREVRSLIADSGEPALWAWNAEGWEEMLLWWWRRHQPGTGDPERDVAEWRARWSAEVPWNGDIDRPEWAPRRHGRALVAPAEFLAREPEPLRLLARAVMSAPSAVAAVEDAVLLREEHLQGAGHLRWLAEQQAVVEQAEAWRRAQQKTGSEATRAFLAELAEAVERYVSLVLRPVIDALSACERALLHDSRPGARRTAADYLETFLDWYEQPDVDAWNDDDLGHDLAWEARERHERHETTWQGMLGTIPVWYHIVRSPQERAAALAYSGRPSTSVVRVRTGDAEASTGFDLWDEEMWDQDEEDADWYPEPGIVVRCEPYDAPGLCALLAVAQLGHVRIEFLVPRADGGIGRLRTVRARVRRGDADAWRRWALTSLAELAPDPEDLADLISGSGEGGAGGREEREQDAAGPGTPGPDAPDPDAPGPDAPGPGAPGAGGSGPGAADASRRAMSPELLTKVKALLRKAEDPGATQEESRAFLDKAMELMAKYGIERAMLDEVGESVRPTDRMVDVQPPYAKEVRRLLSRIAQEMRCQSVLVDTRDNRRRLHLFGYESDIQASEVLFASLRLQMLAGADDAGRRHRPAGEDARAYKRSWMLGFIREVTARIGAAQRAASEAADQGAADQGAADGGTHPSGRSVELVLAHRSAEVEAQLHQRYPKLGQARPTKFKGSGYWQGIADGRLADIGGPVFAEGEADPELTH</sequence>
<evidence type="ECO:0000256" key="1">
    <source>
        <dbReference type="SAM" id="MobiDB-lite"/>
    </source>
</evidence>
<dbReference type="InterPro" id="IPR024498">
    <property type="entry name" value="DUF2786"/>
</dbReference>
<proteinExistence type="predicted"/>
<feature type="domain" description="DUF2786" evidence="2">
    <location>
        <begin position="548"/>
        <end position="586"/>
    </location>
</feature>
<dbReference type="Proteomes" id="UP001604267">
    <property type="component" value="Unassembled WGS sequence"/>
</dbReference>
<evidence type="ECO:0000259" key="3">
    <source>
        <dbReference type="Pfam" id="PF23771"/>
    </source>
</evidence>
<dbReference type="Pfam" id="PF23771">
    <property type="entry name" value="DUF7168"/>
    <property type="match status" value="1"/>
</dbReference>
<protein>
    <submittedName>
        <fullName evidence="4">DUF2786 domain-containing protein</fullName>
    </submittedName>
</protein>
<accession>A0ABW7BAL7</accession>
<dbReference type="InterPro" id="IPR055592">
    <property type="entry name" value="DUF7168"/>
</dbReference>
<dbReference type="EMBL" id="JBICYV010000015">
    <property type="protein sequence ID" value="MFG3014249.1"/>
    <property type="molecule type" value="Genomic_DNA"/>
</dbReference>
<organism evidence="4 5">
    <name type="scientific">Streptomyces cinerochromogenes</name>
    <dbReference type="NCBI Taxonomy" id="66422"/>
    <lineage>
        <taxon>Bacteria</taxon>
        <taxon>Bacillati</taxon>
        <taxon>Actinomycetota</taxon>
        <taxon>Actinomycetes</taxon>
        <taxon>Kitasatosporales</taxon>
        <taxon>Streptomycetaceae</taxon>
        <taxon>Streptomyces</taxon>
    </lineage>
</organism>
<evidence type="ECO:0000313" key="4">
    <source>
        <dbReference type="EMBL" id="MFG3014249.1"/>
    </source>
</evidence>
<feature type="region of interest" description="Disordered" evidence="1">
    <location>
        <begin position="477"/>
        <end position="542"/>
    </location>
</feature>
<evidence type="ECO:0000313" key="5">
    <source>
        <dbReference type="Proteomes" id="UP001604267"/>
    </source>
</evidence>
<feature type="region of interest" description="Disordered" evidence="1">
    <location>
        <begin position="710"/>
        <end position="730"/>
    </location>
</feature>
<name>A0ABW7BAL7_9ACTN</name>
<keyword evidence="5" id="KW-1185">Reference proteome</keyword>
<feature type="compositionally biased region" description="Pro residues" evidence="1">
    <location>
        <begin position="506"/>
        <end position="525"/>
    </location>
</feature>
<reference evidence="4 5" key="1">
    <citation type="submission" date="2024-10" db="EMBL/GenBank/DDBJ databases">
        <title>The Natural Products Discovery Center: Release of the First 8490 Sequenced Strains for Exploring Actinobacteria Biosynthetic Diversity.</title>
        <authorList>
            <person name="Kalkreuter E."/>
            <person name="Kautsar S.A."/>
            <person name="Yang D."/>
            <person name="Bader C.D."/>
            <person name="Teijaro C.N."/>
            <person name="Fluegel L."/>
            <person name="Davis C.M."/>
            <person name="Simpson J.R."/>
            <person name="Lauterbach L."/>
            <person name="Steele A.D."/>
            <person name="Gui C."/>
            <person name="Meng S."/>
            <person name="Li G."/>
            <person name="Viehrig K."/>
            <person name="Ye F."/>
            <person name="Su P."/>
            <person name="Kiefer A.F."/>
            <person name="Nichols A."/>
            <person name="Cepeda A.J."/>
            <person name="Yan W."/>
            <person name="Fan B."/>
            <person name="Jiang Y."/>
            <person name="Adhikari A."/>
            <person name="Zheng C.-J."/>
            <person name="Schuster L."/>
            <person name="Cowan T.M."/>
            <person name="Smanski M.J."/>
            <person name="Chevrette M.G."/>
            <person name="De Carvalho L.P.S."/>
            <person name="Shen B."/>
        </authorList>
    </citation>
    <scope>NUCLEOTIDE SEQUENCE [LARGE SCALE GENOMIC DNA]</scope>
    <source>
        <strain evidence="4 5">NPDC048320</strain>
    </source>
</reference>
<evidence type="ECO:0000259" key="2">
    <source>
        <dbReference type="Pfam" id="PF10979"/>
    </source>
</evidence>
<dbReference type="RefSeq" id="WP_392820745.1">
    <property type="nucleotide sequence ID" value="NZ_JBICYV010000015.1"/>
</dbReference>
<feature type="compositionally biased region" description="Low complexity" evidence="1">
    <location>
        <begin position="710"/>
        <end position="725"/>
    </location>
</feature>
<dbReference type="Pfam" id="PF10979">
    <property type="entry name" value="DUF2786"/>
    <property type="match status" value="1"/>
</dbReference>
<comment type="caution">
    <text evidence="4">The sequence shown here is derived from an EMBL/GenBank/DDBJ whole genome shotgun (WGS) entry which is preliminary data.</text>
</comment>
<gene>
    <name evidence="4" type="ORF">ACGFZB_28255</name>
</gene>